<dbReference type="PANTHER" id="PTHR42813">
    <property type="entry name" value="ZINC-TYPE ALCOHOL DEHYDROGENASE-LIKE"/>
    <property type="match status" value="1"/>
</dbReference>
<accession>A0A0D9NS45</accession>
<keyword evidence="5" id="KW-1185">Reference proteome</keyword>
<evidence type="ECO:0000256" key="3">
    <source>
        <dbReference type="ARBA" id="ARBA00022833"/>
    </source>
</evidence>
<evidence type="ECO:0000256" key="2">
    <source>
        <dbReference type="ARBA" id="ARBA00022723"/>
    </source>
</evidence>
<keyword evidence="3" id="KW-0862">Zinc</keyword>
<gene>
    <name evidence="4" type="ORF">H634G_08146</name>
</gene>
<evidence type="ECO:0000313" key="4">
    <source>
        <dbReference type="EMBL" id="KJK76558.1"/>
    </source>
</evidence>
<dbReference type="Gene3D" id="3.90.180.10">
    <property type="entry name" value="Medium-chain alcohol dehydrogenases, catalytic domain"/>
    <property type="match status" value="1"/>
</dbReference>
<comment type="cofactor">
    <cofactor evidence="1">
        <name>Zn(2+)</name>
        <dbReference type="ChEBI" id="CHEBI:29105"/>
    </cofactor>
</comment>
<sequence>MWPRSRLHAATYCKKKQSSQCKKTNANAIAKAIYGVRTAGMFGYSHLTGGIAGGQAEYVRVPFGDVNLLELPDGVPDEKAYISDVLATSYHCVKDTGVEKGDSVAIFGAGPIGHMTGVFTLDRGANKVIFVDTEPRLSYTKGHFLREYMSRVELVDFKTVSSGITNSKTVVSRLKEICDGRGRDVTLECAV</sequence>
<dbReference type="Gene3D" id="3.40.50.720">
    <property type="entry name" value="NAD(P)-binding Rossmann-like Domain"/>
    <property type="match status" value="1"/>
</dbReference>
<protein>
    <recommendedName>
        <fullName evidence="6">Alcohol dehydrogenase-like C-terminal domain-containing protein</fullName>
    </recommendedName>
</protein>
<dbReference type="PANTHER" id="PTHR42813:SF1">
    <property type="entry name" value="DEHYDROGENASE, PUTATIVE (AFU_ORTHOLOGUE AFUA_5G03930)-RELATED"/>
    <property type="match status" value="1"/>
</dbReference>
<evidence type="ECO:0000313" key="5">
    <source>
        <dbReference type="Proteomes" id="UP000054544"/>
    </source>
</evidence>
<keyword evidence="2" id="KW-0479">Metal-binding</keyword>
<dbReference type="OrthoDB" id="3941538at2759"/>
<reference evidence="5" key="1">
    <citation type="journal article" date="2014" name="BMC Genomics">
        <title>The genome sequence of the biocontrol fungus Metarhizium anisopliae and comparative genomics of Metarhizium species.</title>
        <authorList>
            <person name="Pattemore J.A."/>
            <person name="Hane J.K."/>
            <person name="Williams A.H."/>
            <person name="Wilson B.A."/>
            <person name="Stodart B.J."/>
            <person name="Ash G.J."/>
        </authorList>
    </citation>
    <scope>NUCLEOTIDE SEQUENCE [LARGE SCALE GENOMIC DNA]</scope>
    <source>
        <strain evidence="5">BRIP 53293</strain>
    </source>
</reference>
<name>A0A0D9NS45_METAN</name>
<organism evidence="4 5">
    <name type="scientific">Metarhizium anisopliae BRIP 53293</name>
    <dbReference type="NCBI Taxonomy" id="1291518"/>
    <lineage>
        <taxon>Eukaryota</taxon>
        <taxon>Fungi</taxon>
        <taxon>Dikarya</taxon>
        <taxon>Ascomycota</taxon>
        <taxon>Pezizomycotina</taxon>
        <taxon>Sordariomycetes</taxon>
        <taxon>Hypocreomycetidae</taxon>
        <taxon>Hypocreales</taxon>
        <taxon>Clavicipitaceae</taxon>
        <taxon>Metarhizium</taxon>
    </lineage>
</organism>
<dbReference type="Proteomes" id="UP000054544">
    <property type="component" value="Unassembled WGS sequence"/>
</dbReference>
<dbReference type="STRING" id="1291518.A0A0D9NS45"/>
<dbReference type="SUPFAM" id="SSF51735">
    <property type="entry name" value="NAD(P)-binding Rossmann-fold domains"/>
    <property type="match status" value="1"/>
</dbReference>
<dbReference type="InterPro" id="IPR036291">
    <property type="entry name" value="NAD(P)-bd_dom_sf"/>
</dbReference>
<dbReference type="GO" id="GO:0046872">
    <property type="term" value="F:metal ion binding"/>
    <property type="evidence" value="ECO:0007669"/>
    <property type="project" value="UniProtKB-KW"/>
</dbReference>
<evidence type="ECO:0008006" key="6">
    <source>
        <dbReference type="Google" id="ProtNLM"/>
    </source>
</evidence>
<evidence type="ECO:0000256" key="1">
    <source>
        <dbReference type="ARBA" id="ARBA00001947"/>
    </source>
</evidence>
<dbReference type="SUPFAM" id="SSF50129">
    <property type="entry name" value="GroES-like"/>
    <property type="match status" value="1"/>
</dbReference>
<proteinExistence type="predicted"/>
<dbReference type="EMBL" id="KE384743">
    <property type="protein sequence ID" value="KJK76558.1"/>
    <property type="molecule type" value="Genomic_DNA"/>
</dbReference>
<dbReference type="AlphaFoldDB" id="A0A0D9NS45"/>
<dbReference type="InterPro" id="IPR011032">
    <property type="entry name" value="GroES-like_sf"/>
</dbReference>